<dbReference type="EMBL" id="JAHHUM010002602">
    <property type="protein sequence ID" value="KAK5602772.1"/>
    <property type="molecule type" value="Genomic_DNA"/>
</dbReference>
<organism evidence="1 2">
    <name type="scientific">Crenichthys baileyi</name>
    <name type="common">White River springfish</name>
    <dbReference type="NCBI Taxonomy" id="28760"/>
    <lineage>
        <taxon>Eukaryota</taxon>
        <taxon>Metazoa</taxon>
        <taxon>Chordata</taxon>
        <taxon>Craniata</taxon>
        <taxon>Vertebrata</taxon>
        <taxon>Euteleostomi</taxon>
        <taxon>Actinopterygii</taxon>
        <taxon>Neopterygii</taxon>
        <taxon>Teleostei</taxon>
        <taxon>Neoteleostei</taxon>
        <taxon>Acanthomorphata</taxon>
        <taxon>Ovalentaria</taxon>
        <taxon>Atherinomorphae</taxon>
        <taxon>Cyprinodontiformes</taxon>
        <taxon>Goodeidae</taxon>
        <taxon>Crenichthys</taxon>
    </lineage>
</organism>
<comment type="caution">
    <text evidence="1">The sequence shown here is derived from an EMBL/GenBank/DDBJ whole genome shotgun (WGS) entry which is preliminary data.</text>
</comment>
<proteinExistence type="predicted"/>
<keyword evidence="2" id="KW-1185">Reference proteome</keyword>
<accession>A0AAV9R164</accession>
<sequence>MIIRRIFDNVDCPFNMNSFLILCTSFSQCMLELAANKCAILSLDHQAACTHTHTHTSRSFTCSRSNPSRICSSELLKDNISAGSDHASEECRPPIRSFDS</sequence>
<reference evidence="1 2" key="1">
    <citation type="submission" date="2021-06" db="EMBL/GenBank/DDBJ databases">
        <authorList>
            <person name="Palmer J.M."/>
        </authorList>
    </citation>
    <scope>NUCLEOTIDE SEQUENCE [LARGE SCALE GENOMIC DNA]</scope>
    <source>
        <strain evidence="1 2">MEX-2019</strain>
        <tissue evidence="1">Muscle</tissue>
    </source>
</reference>
<name>A0AAV9R164_9TELE</name>
<evidence type="ECO:0000313" key="2">
    <source>
        <dbReference type="Proteomes" id="UP001311232"/>
    </source>
</evidence>
<evidence type="ECO:0000313" key="1">
    <source>
        <dbReference type="EMBL" id="KAK5602772.1"/>
    </source>
</evidence>
<protein>
    <submittedName>
        <fullName evidence="1">Uncharacterized protein</fullName>
    </submittedName>
</protein>
<gene>
    <name evidence="1" type="ORF">CRENBAI_026677</name>
</gene>
<dbReference type="AlphaFoldDB" id="A0AAV9R164"/>
<dbReference type="Proteomes" id="UP001311232">
    <property type="component" value="Unassembled WGS sequence"/>
</dbReference>